<evidence type="ECO:0000256" key="1">
    <source>
        <dbReference type="SAM" id="MobiDB-lite"/>
    </source>
</evidence>
<sequence length="203" mass="23179">MIYGPPNRRPGSRWPRPHRIRRPMRTDKSRACQALVPVLKAMLLALEPHRPALLGAPRPLTNHPIPPDLNHPPQDREGKRQARLRVEARLLQVNLVLTRGRPPRLRRPPPNNLSLLLVEVLLKPPVPPPLQALVNLKSTLPSPSRRNLVQNKLFGSDNSGRQCCQFSLFPHNAKSMFNVFFKFPQVLLLGKVYPTWTPRFYVG</sequence>
<evidence type="ECO:0000313" key="2">
    <source>
        <dbReference type="EMBL" id="CAG6696143.1"/>
    </source>
</evidence>
<protein>
    <submittedName>
        <fullName evidence="2">Uncharacterized protein</fullName>
    </submittedName>
</protein>
<accession>A0A8D8TYE3</accession>
<dbReference type="AlphaFoldDB" id="A0A8D8TYE3"/>
<feature type="region of interest" description="Disordered" evidence="1">
    <location>
        <begin position="1"/>
        <end position="27"/>
    </location>
</feature>
<reference evidence="2" key="1">
    <citation type="submission" date="2021-05" db="EMBL/GenBank/DDBJ databases">
        <authorList>
            <person name="Alioto T."/>
            <person name="Alioto T."/>
            <person name="Gomez Garrido J."/>
        </authorList>
    </citation>
    <scope>NUCLEOTIDE SEQUENCE</scope>
</reference>
<dbReference type="EMBL" id="HBUF01327366">
    <property type="protein sequence ID" value="CAG6696143.1"/>
    <property type="molecule type" value="Transcribed_RNA"/>
</dbReference>
<organism evidence="2">
    <name type="scientific">Cacopsylla melanoneura</name>
    <dbReference type="NCBI Taxonomy" id="428564"/>
    <lineage>
        <taxon>Eukaryota</taxon>
        <taxon>Metazoa</taxon>
        <taxon>Ecdysozoa</taxon>
        <taxon>Arthropoda</taxon>
        <taxon>Hexapoda</taxon>
        <taxon>Insecta</taxon>
        <taxon>Pterygota</taxon>
        <taxon>Neoptera</taxon>
        <taxon>Paraneoptera</taxon>
        <taxon>Hemiptera</taxon>
        <taxon>Sternorrhyncha</taxon>
        <taxon>Psylloidea</taxon>
        <taxon>Psyllidae</taxon>
        <taxon>Psyllinae</taxon>
        <taxon>Cacopsylla</taxon>
    </lineage>
</organism>
<name>A0A8D8TYE3_9HEMI</name>
<feature type="region of interest" description="Disordered" evidence="1">
    <location>
        <begin position="55"/>
        <end position="80"/>
    </location>
</feature>
<proteinExistence type="predicted"/>